<dbReference type="Pfam" id="PF12617">
    <property type="entry name" value="LdpA_C"/>
    <property type="match status" value="2"/>
</dbReference>
<dbReference type="AlphaFoldDB" id="A0A8R7K020"/>
<organism evidence="6 7">
    <name type="scientific">Triticum urartu</name>
    <name type="common">Red wild einkorn</name>
    <name type="synonym">Crithodium urartu</name>
    <dbReference type="NCBI Taxonomy" id="4572"/>
    <lineage>
        <taxon>Eukaryota</taxon>
        <taxon>Viridiplantae</taxon>
        <taxon>Streptophyta</taxon>
        <taxon>Embryophyta</taxon>
        <taxon>Tracheophyta</taxon>
        <taxon>Spermatophyta</taxon>
        <taxon>Magnoliopsida</taxon>
        <taxon>Liliopsida</taxon>
        <taxon>Poales</taxon>
        <taxon>Poaceae</taxon>
        <taxon>BOP clade</taxon>
        <taxon>Pooideae</taxon>
        <taxon>Triticodae</taxon>
        <taxon>Triticeae</taxon>
        <taxon>Triticinae</taxon>
        <taxon>Triticum</taxon>
    </lineage>
</organism>
<dbReference type="PROSITE" id="PS00198">
    <property type="entry name" value="4FE4S_FER_1"/>
    <property type="match status" value="1"/>
</dbReference>
<dbReference type="RefSeq" id="XP_048570030.1">
    <property type="nucleotide sequence ID" value="XM_048714073.1"/>
</dbReference>
<evidence type="ECO:0000313" key="6">
    <source>
        <dbReference type="EnsemblPlants" id="TuG1812G0100001303.01.T02"/>
    </source>
</evidence>
<gene>
    <name evidence="6" type="primary">LOC125550931</name>
</gene>
<keyword evidence="4" id="KW-0411">Iron-sulfur</keyword>
<dbReference type="GO" id="GO:0051539">
    <property type="term" value="F:4 iron, 4 sulfur cluster binding"/>
    <property type="evidence" value="ECO:0007669"/>
    <property type="project" value="UniProtKB-KW"/>
</dbReference>
<dbReference type="GO" id="GO:0046872">
    <property type="term" value="F:metal ion binding"/>
    <property type="evidence" value="ECO:0007669"/>
    <property type="project" value="UniProtKB-KW"/>
</dbReference>
<evidence type="ECO:0000313" key="7">
    <source>
        <dbReference type="Proteomes" id="UP000015106"/>
    </source>
</evidence>
<accession>A0A8R7K020</accession>
<evidence type="ECO:0000256" key="2">
    <source>
        <dbReference type="ARBA" id="ARBA00022723"/>
    </source>
</evidence>
<dbReference type="InterPro" id="IPR017900">
    <property type="entry name" value="4Fe4S_Fe_S_CS"/>
</dbReference>
<keyword evidence="7" id="KW-1185">Reference proteome</keyword>
<protein>
    <recommendedName>
        <fullName evidence="5">4Fe-4S ferredoxin-type domain-containing protein</fullName>
    </recommendedName>
</protein>
<keyword evidence="1" id="KW-0004">4Fe-4S</keyword>
<evidence type="ECO:0000256" key="4">
    <source>
        <dbReference type="ARBA" id="ARBA00023014"/>
    </source>
</evidence>
<feature type="domain" description="4Fe-4S ferredoxin-type" evidence="5">
    <location>
        <begin position="174"/>
        <end position="203"/>
    </location>
</feature>
<feature type="domain" description="4Fe-4S ferredoxin-type" evidence="5">
    <location>
        <begin position="128"/>
        <end position="159"/>
    </location>
</feature>
<name>A0A8R7K020_TRIUA</name>
<reference evidence="6" key="2">
    <citation type="submission" date="2018-03" db="EMBL/GenBank/DDBJ databases">
        <title>The Triticum urartu genome reveals the dynamic nature of wheat genome evolution.</title>
        <authorList>
            <person name="Ling H."/>
            <person name="Ma B."/>
            <person name="Shi X."/>
            <person name="Liu H."/>
            <person name="Dong L."/>
            <person name="Sun H."/>
            <person name="Cao Y."/>
            <person name="Gao Q."/>
            <person name="Zheng S."/>
            <person name="Li Y."/>
            <person name="Yu Y."/>
            <person name="Du H."/>
            <person name="Qi M."/>
            <person name="Li Y."/>
            <person name="Yu H."/>
            <person name="Cui Y."/>
            <person name="Wang N."/>
            <person name="Chen C."/>
            <person name="Wu H."/>
            <person name="Zhao Y."/>
            <person name="Zhang J."/>
            <person name="Li Y."/>
            <person name="Zhou W."/>
            <person name="Zhang B."/>
            <person name="Hu W."/>
            <person name="Eijk M."/>
            <person name="Tang J."/>
            <person name="Witsenboer H."/>
            <person name="Zhao S."/>
            <person name="Li Z."/>
            <person name="Zhang A."/>
            <person name="Wang D."/>
            <person name="Liang C."/>
        </authorList>
    </citation>
    <scope>NUCLEOTIDE SEQUENCE [LARGE SCALE GENOMIC DNA]</scope>
    <source>
        <strain evidence="6">cv. G1812</strain>
    </source>
</reference>
<dbReference type="PANTHER" id="PTHR24960">
    <property type="entry name" value="PHOTOSYSTEM I IRON-SULFUR CENTER-RELATED"/>
    <property type="match status" value="1"/>
</dbReference>
<dbReference type="SUPFAM" id="SSF54862">
    <property type="entry name" value="4Fe-4S ferredoxins"/>
    <property type="match status" value="1"/>
</dbReference>
<dbReference type="InterPro" id="IPR057431">
    <property type="entry name" value="LdpA_Fe-S-bd"/>
</dbReference>
<dbReference type="InterPro" id="IPR021039">
    <property type="entry name" value="Fe-S-bd_prot_LdpA_C"/>
</dbReference>
<dbReference type="PROSITE" id="PS51379">
    <property type="entry name" value="4FE4S_FER_2"/>
    <property type="match status" value="2"/>
</dbReference>
<dbReference type="EnsemblPlants" id="TuG1812U0000071900.01.T02">
    <property type="protein sequence ID" value="TuG1812U0000071900.01.T02"/>
    <property type="gene ID" value="TuG1812U0000071900.01"/>
</dbReference>
<dbReference type="EnsemblPlants" id="TuG1812G0100001303.01.T02">
    <property type="protein sequence ID" value="TuG1812G0100001303.01.T02"/>
    <property type="gene ID" value="TuG1812G0100001303.01"/>
</dbReference>
<dbReference type="Gramene" id="TuG1812U0000071900.01.T02">
    <property type="protein sequence ID" value="TuG1812U0000071900.01.T02"/>
    <property type="gene ID" value="TuG1812U0000071900.01"/>
</dbReference>
<reference evidence="6" key="3">
    <citation type="submission" date="2022-06" db="UniProtKB">
        <authorList>
            <consortium name="EnsemblPlants"/>
        </authorList>
    </citation>
    <scope>IDENTIFICATION</scope>
</reference>
<sequence length="387" mass="41369">MAVAPFPPPPLLASHAAVRAAASRVVASRPIRVAGEDCHHNPPQVAALRRGDWVKLICGASFEDAADVRNLSLVYTLAGVDCIDCAADASVVSAVNEGIDVAASIVPEVQRPWVMVSVNDDCRDLHFRKAGFDPEDCPPNCSKPCEKVCPADAISLKRVMVGEHAQSDPICDKLEGGVIMERCYGCGRCLSVCPYDRISAMSYVRDPATTAELLKRSDVDAIEIHTTGKGIGMFSTLWNSLGESINNVKLVALDGRPMSGDIGRGATRETVSFAVDLTSVQDRPLGFYQLAGGTNLYTVDCLKKAGLFMARTLPGTRTTEKVGSQEALIGGIAYGGYARKIVGRVLRKIPSELGRVRIEDHPGYLLEALQEALSLVGPVKGYSALET</sequence>
<dbReference type="Gramene" id="TuG1812G0100001303.01.T02">
    <property type="protein sequence ID" value="TuG1812G0100001303.01.T02"/>
    <property type="gene ID" value="TuG1812G0100001303.01"/>
</dbReference>
<dbReference type="GeneID" id="125550931"/>
<proteinExistence type="predicted"/>
<keyword evidence="3" id="KW-0408">Iron</keyword>
<dbReference type="InterPro" id="IPR017896">
    <property type="entry name" value="4Fe4S_Fe-S-bd"/>
</dbReference>
<evidence type="ECO:0000256" key="1">
    <source>
        <dbReference type="ARBA" id="ARBA00022485"/>
    </source>
</evidence>
<dbReference type="Gene3D" id="3.30.70.20">
    <property type="match status" value="1"/>
</dbReference>
<keyword evidence="2" id="KW-0479">Metal-binding</keyword>
<dbReference type="Proteomes" id="UP000015106">
    <property type="component" value="Chromosome 1"/>
</dbReference>
<dbReference type="PANTHER" id="PTHR24960:SF79">
    <property type="entry name" value="PHOTOSYSTEM I IRON-SULFUR CENTER"/>
    <property type="match status" value="1"/>
</dbReference>
<dbReference type="Pfam" id="PF25160">
    <property type="entry name" value="LdpA_Fe-S-bd"/>
    <property type="match status" value="1"/>
</dbReference>
<reference evidence="7" key="1">
    <citation type="journal article" date="2013" name="Nature">
        <title>Draft genome of the wheat A-genome progenitor Triticum urartu.</title>
        <authorList>
            <person name="Ling H.Q."/>
            <person name="Zhao S."/>
            <person name="Liu D."/>
            <person name="Wang J."/>
            <person name="Sun H."/>
            <person name="Zhang C."/>
            <person name="Fan H."/>
            <person name="Li D."/>
            <person name="Dong L."/>
            <person name="Tao Y."/>
            <person name="Gao C."/>
            <person name="Wu H."/>
            <person name="Li Y."/>
            <person name="Cui Y."/>
            <person name="Guo X."/>
            <person name="Zheng S."/>
            <person name="Wang B."/>
            <person name="Yu K."/>
            <person name="Liang Q."/>
            <person name="Yang W."/>
            <person name="Lou X."/>
            <person name="Chen J."/>
            <person name="Feng M."/>
            <person name="Jian J."/>
            <person name="Zhang X."/>
            <person name="Luo G."/>
            <person name="Jiang Y."/>
            <person name="Liu J."/>
            <person name="Wang Z."/>
            <person name="Sha Y."/>
            <person name="Zhang B."/>
            <person name="Wu H."/>
            <person name="Tang D."/>
            <person name="Shen Q."/>
            <person name="Xue P."/>
            <person name="Zou S."/>
            <person name="Wang X."/>
            <person name="Liu X."/>
            <person name="Wang F."/>
            <person name="Yang Y."/>
            <person name="An X."/>
            <person name="Dong Z."/>
            <person name="Zhang K."/>
            <person name="Zhang X."/>
            <person name="Luo M.C."/>
            <person name="Dvorak J."/>
            <person name="Tong Y."/>
            <person name="Wang J."/>
            <person name="Yang H."/>
            <person name="Li Z."/>
            <person name="Wang D."/>
            <person name="Zhang A."/>
            <person name="Wang J."/>
        </authorList>
    </citation>
    <scope>NUCLEOTIDE SEQUENCE</scope>
    <source>
        <strain evidence="7">cv. G1812</strain>
    </source>
</reference>
<dbReference type="InterPro" id="IPR050157">
    <property type="entry name" value="PSI_iron-sulfur_center"/>
</dbReference>
<evidence type="ECO:0000256" key="3">
    <source>
        <dbReference type="ARBA" id="ARBA00023004"/>
    </source>
</evidence>
<evidence type="ECO:0000259" key="5">
    <source>
        <dbReference type="PROSITE" id="PS51379"/>
    </source>
</evidence>